<feature type="compositionally biased region" description="Basic residues" evidence="1">
    <location>
        <begin position="1"/>
        <end position="11"/>
    </location>
</feature>
<name>A0A067TQH1_GALM3</name>
<evidence type="ECO:0000313" key="2">
    <source>
        <dbReference type="EMBL" id="KDR82174.1"/>
    </source>
</evidence>
<evidence type="ECO:0000256" key="1">
    <source>
        <dbReference type="SAM" id="MobiDB-lite"/>
    </source>
</evidence>
<dbReference type="OrthoDB" id="3060724at2759"/>
<dbReference type="Proteomes" id="UP000027222">
    <property type="component" value="Unassembled WGS sequence"/>
</dbReference>
<gene>
    <name evidence="2" type="ORF">GALMADRAFT_135535</name>
</gene>
<proteinExistence type="predicted"/>
<reference evidence="3" key="1">
    <citation type="journal article" date="2014" name="Proc. Natl. Acad. Sci. U.S.A.">
        <title>Extensive sampling of basidiomycete genomes demonstrates inadequacy of the white-rot/brown-rot paradigm for wood decay fungi.</title>
        <authorList>
            <person name="Riley R."/>
            <person name="Salamov A.A."/>
            <person name="Brown D.W."/>
            <person name="Nagy L.G."/>
            <person name="Floudas D."/>
            <person name="Held B.W."/>
            <person name="Levasseur A."/>
            <person name="Lombard V."/>
            <person name="Morin E."/>
            <person name="Otillar R."/>
            <person name="Lindquist E.A."/>
            <person name="Sun H."/>
            <person name="LaButti K.M."/>
            <person name="Schmutz J."/>
            <person name="Jabbour D."/>
            <person name="Luo H."/>
            <person name="Baker S.E."/>
            <person name="Pisabarro A.G."/>
            <person name="Walton J.D."/>
            <person name="Blanchette R.A."/>
            <person name="Henrissat B."/>
            <person name="Martin F."/>
            <person name="Cullen D."/>
            <person name="Hibbett D.S."/>
            <person name="Grigoriev I.V."/>
        </authorList>
    </citation>
    <scope>NUCLEOTIDE SEQUENCE [LARGE SCALE GENOMIC DNA]</scope>
    <source>
        <strain evidence="3">CBS 339.88</strain>
    </source>
</reference>
<keyword evidence="3" id="KW-1185">Reference proteome</keyword>
<dbReference type="AlphaFoldDB" id="A0A067TQH1"/>
<dbReference type="EMBL" id="KL142370">
    <property type="protein sequence ID" value="KDR82174.1"/>
    <property type="molecule type" value="Genomic_DNA"/>
</dbReference>
<protein>
    <submittedName>
        <fullName evidence="2">Uncharacterized protein</fullName>
    </submittedName>
</protein>
<dbReference type="HOGENOM" id="CLU_1332021_0_0_1"/>
<accession>A0A067TQH1</accession>
<feature type="region of interest" description="Disordered" evidence="1">
    <location>
        <begin position="1"/>
        <end position="38"/>
    </location>
</feature>
<evidence type="ECO:0000313" key="3">
    <source>
        <dbReference type="Proteomes" id="UP000027222"/>
    </source>
</evidence>
<sequence>MAINRMRRTRQHPPGLCLTRRTPPAPKHRTRRLPGGSSAVTITKTGNVIVAPTAPYTASQLASNKVDSIVLINAIVSACGYDETDHAHVSVYEDTPWHRVVVHGIPKLTNNPQEDWVEGELDTELKTYNPSINWVWAPKHGRDYRVLCRKDDWSQKEVVSICLAFRDGAMARLAIRNGVAAFGAHCRVSPYRPLIKARTSTTTAAC</sequence>
<organism evidence="2 3">
    <name type="scientific">Galerina marginata (strain CBS 339.88)</name>
    <dbReference type="NCBI Taxonomy" id="685588"/>
    <lineage>
        <taxon>Eukaryota</taxon>
        <taxon>Fungi</taxon>
        <taxon>Dikarya</taxon>
        <taxon>Basidiomycota</taxon>
        <taxon>Agaricomycotina</taxon>
        <taxon>Agaricomycetes</taxon>
        <taxon>Agaricomycetidae</taxon>
        <taxon>Agaricales</taxon>
        <taxon>Agaricineae</taxon>
        <taxon>Strophariaceae</taxon>
        <taxon>Galerina</taxon>
    </lineage>
</organism>